<evidence type="ECO:0000256" key="6">
    <source>
        <dbReference type="ARBA" id="ARBA00023235"/>
    </source>
</evidence>
<dbReference type="Gene3D" id="1.10.441.10">
    <property type="entry name" value="Phosphomannose Isomerase, domain 2"/>
    <property type="match status" value="1"/>
</dbReference>
<comment type="caution">
    <text evidence="9">The sequence shown here is derived from an EMBL/GenBank/DDBJ whole genome shotgun (WGS) entry which is preliminary data.</text>
</comment>
<dbReference type="InterPro" id="IPR046457">
    <property type="entry name" value="PMI_typeI_cat"/>
</dbReference>
<dbReference type="InterPro" id="IPR011051">
    <property type="entry name" value="RmlC_Cupin_sf"/>
</dbReference>
<evidence type="ECO:0000313" key="9">
    <source>
        <dbReference type="EMBL" id="KFJ05352.1"/>
    </source>
</evidence>
<evidence type="ECO:0000256" key="3">
    <source>
        <dbReference type="ARBA" id="ARBA00011956"/>
    </source>
</evidence>
<dbReference type="GO" id="GO:0008270">
    <property type="term" value="F:zinc ion binding"/>
    <property type="evidence" value="ECO:0007669"/>
    <property type="project" value="InterPro"/>
</dbReference>
<dbReference type="InterPro" id="IPR014710">
    <property type="entry name" value="RmlC-like_jellyroll"/>
</dbReference>
<evidence type="ECO:0000256" key="5">
    <source>
        <dbReference type="ARBA" id="ARBA00022833"/>
    </source>
</evidence>
<dbReference type="InterPro" id="IPR001250">
    <property type="entry name" value="Man6P_Isoase-1"/>
</dbReference>
<protein>
    <recommendedName>
        <fullName evidence="3">mannose-6-phosphate isomerase</fullName>
        <ecNumber evidence="3">5.3.1.8</ecNumber>
    </recommendedName>
</protein>
<feature type="binding site" evidence="8">
    <location>
        <position position="144"/>
    </location>
    <ligand>
        <name>Zn(2+)</name>
        <dbReference type="ChEBI" id="CHEBI:29105"/>
    </ligand>
</feature>
<reference evidence="9 10" key="1">
    <citation type="submission" date="2014-03" db="EMBL/GenBank/DDBJ databases">
        <title>Genomics of Bifidobacteria.</title>
        <authorList>
            <person name="Ventura M."/>
            <person name="Milani C."/>
            <person name="Lugli G.A."/>
        </authorList>
    </citation>
    <scope>NUCLEOTIDE SEQUENCE [LARGE SCALE GENOMIC DNA]</scope>
    <source>
        <strain evidence="9 10">JCM 13495</strain>
    </source>
</reference>
<dbReference type="EMBL" id="JGZU01000015">
    <property type="protein sequence ID" value="KFJ05352.1"/>
    <property type="molecule type" value="Genomic_DNA"/>
</dbReference>
<name>A0A087EC51_9BIFI</name>
<evidence type="ECO:0000313" key="10">
    <source>
        <dbReference type="Proteomes" id="UP000029080"/>
    </source>
</evidence>
<dbReference type="PANTHER" id="PTHR10309">
    <property type="entry name" value="MANNOSE-6-PHOSPHATE ISOMERASE"/>
    <property type="match status" value="1"/>
</dbReference>
<keyword evidence="5 8" id="KW-0862">Zinc</keyword>
<gene>
    <name evidence="9" type="ORF">BITS_0010</name>
</gene>
<dbReference type="GO" id="GO:0005975">
    <property type="term" value="P:carbohydrate metabolic process"/>
    <property type="evidence" value="ECO:0007669"/>
    <property type="project" value="InterPro"/>
</dbReference>
<comment type="catalytic activity">
    <reaction evidence="1">
        <text>D-mannose 6-phosphate = D-fructose 6-phosphate</text>
        <dbReference type="Rhea" id="RHEA:12356"/>
        <dbReference type="ChEBI" id="CHEBI:58735"/>
        <dbReference type="ChEBI" id="CHEBI:61527"/>
        <dbReference type="EC" id="5.3.1.8"/>
    </reaction>
</comment>
<evidence type="ECO:0000256" key="1">
    <source>
        <dbReference type="ARBA" id="ARBA00000757"/>
    </source>
</evidence>
<evidence type="ECO:0000256" key="4">
    <source>
        <dbReference type="ARBA" id="ARBA00022723"/>
    </source>
</evidence>
<dbReference type="STRING" id="356829.BITS_0010"/>
<keyword evidence="10" id="KW-1185">Reference proteome</keyword>
<dbReference type="NCBIfam" id="TIGR00218">
    <property type="entry name" value="manA"/>
    <property type="match status" value="1"/>
</dbReference>
<dbReference type="Pfam" id="PF20511">
    <property type="entry name" value="PMI_typeI_cat"/>
    <property type="match status" value="1"/>
</dbReference>
<proteinExistence type="inferred from homology"/>
<dbReference type="PRINTS" id="PR00714">
    <property type="entry name" value="MAN6PISMRASE"/>
</dbReference>
<dbReference type="PIRSF" id="PIRSF001480">
    <property type="entry name" value="Mannose-6-phosphate_isomerase"/>
    <property type="match status" value="1"/>
</dbReference>
<organism evidence="9 10">
    <name type="scientific">Bifidobacterium tsurumiense</name>
    <dbReference type="NCBI Taxonomy" id="356829"/>
    <lineage>
        <taxon>Bacteria</taxon>
        <taxon>Bacillati</taxon>
        <taxon>Actinomycetota</taxon>
        <taxon>Actinomycetes</taxon>
        <taxon>Bifidobacteriales</taxon>
        <taxon>Bifidobacteriaceae</taxon>
        <taxon>Bifidobacterium</taxon>
    </lineage>
</organism>
<dbReference type="AlphaFoldDB" id="A0A087EC51"/>
<comment type="similarity">
    <text evidence="2">Belongs to the mannose-6-phosphate isomerase type 1 family.</text>
</comment>
<dbReference type="eggNOG" id="COG1482">
    <property type="taxonomic scope" value="Bacteria"/>
</dbReference>
<comment type="cofactor">
    <cofactor evidence="8">
        <name>Zn(2+)</name>
        <dbReference type="ChEBI" id="CHEBI:29105"/>
    </cofactor>
    <text evidence="8">Binds 1 zinc ion per subunit.</text>
</comment>
<feature type="binding site" evidence="8">
    <location>
        <position position="107"/>
    </location>
    <ligand>
        <name>Zn(2+)</name>
        <dbReference type="ChEBI" id="CHEBI:29105"/>
    </ligand>
</feature>
<dbReference type="GO" id="GO:0009298">
    <property type="term" value="P:GDP-mannose biosynthetic process"/>
    <property type="evidence" value="ECO:0007669"/>
    <property type="project" value="InterPro"/>
</dbReference>
<feature type="binding site" evidence="8">
    <location>
        <position position="109"/>
    </location>
    <ligand>
        <name>Zn(2+)</name>
        <dbReference type="ChEBI" id="CHEBI:29105"/>
    </ligand>
</feature>
<feature type="active site" evidence="7">
    <location>
        <position position="320"/>
    </location>
</feature>
<dbReference type="EC" id="5.3.1.8" evidence="3"/>
<accession>A0A087EC51</accession>
<dbReference type="RefSeq" id="WP_044259594.1">
    <property type="nucleotide sequence ID" value="NZ_JAXEUP010000031.1"/>
</dbReference>
<evidence type="ECO:0000256" key="8">
    <source>
        <dbReference type="PIRSR" id="PIRSR001480-2"/>
    </source>
</evidence>
<dbReference type="Gene3D" id="2.60.120.10">
    <property type="entry name" value="Jelly Rolls"/>
    <property type="match status" value="2"/>
</dbReference>
<dbReference type="GO" id="GO:0004476">
    <property type="term" value="F:mannose-6-phosphate isomerase activity"/>
    <property type="evidence" value="ECO:0007669"/>
    <property type="project" value="UniProtKB-EC"/>
</dbReference>
<evidence type="ECO:0000256" key="7">
    <source>
        <dbReference type="PIRSR" id="PIRSR001480-1"/>
    </source>
</evidence>
<dbReference type="CDD" id="cd07011">
    <property type="entry name" value="cupin_PMI_type_I_N"/>
    <property type="match status" value="1"/>
</dbReference>
<sequence>MYPVLPVMKHYAWGSYHRLQSLMASSSLLHDEGIQAQDGRPLAELWYGAHPQWPSSIATADHDMQELSARIAQEPLDMLGADCNERFGPSLPYLLKILAVRSPLSLQVHPIAHQARAGFNAEELSGIAHDDTKRSFPDAQEKNEMVMALDDFYASVGFRPITSIIHDLSIIDHEVAQEMLSALQHVQDDEGREIDKSVSGQGKIQEGKDSRGSFGIVSRSNHSNRLRNALRIAITASQQEGVADSLQCALEESDPCNNAIRHAFIAAQQFPSDPSAFALVLMNPVSLCAGEALYIPAGTLHAYIHGFGAEIMTNSDTVLRAGLTVKHKDIAGALDGIRVWKDGVINPHVLSGCISPGVQGGLFFPGLDEFELVVGSIHSMGVGESIQQKCNVEQDARVRRLVETFERSRPRMVVCIEGALRCVSDKDSRILEAGDAVFIPASDGPLRLESAQHKSGIHAGPARYLLATTRF</sequence>
<dbReference type="PANTHER" id="PTHR10309:SF0">
    <property type="entry name" value="MANNOSE-6-PHOSPHATE ISOMERASE"/>
    <property type="match status" value="1"/>
</dbReference>
<dbReference type="InterPro" id="IPR016305">
    <property type="entry name" value="Mannose-6-P_Isomerase"/>
</dbReference>
<dbReference type="OrthoDB" id="9792649at2"/>
<feature type="binding site" evidence="8">
    <location>
        <position position="301"/>
    </location>
    <ligand>
        <name>Zn(2+)</name>
        <dbReference type="ChEBI" id="CHEBI:29105"/>
    </ligand>
</feature>
<evidence type="ECO:0000256" key="2">
    <source>
        <dbReference type="ARBA" id="ARBA00010772"/>
    </source>
</evidence>
<keyword evidence="4 8" id="KW-0479">Metal-binding</keyword>
<keyword evidence="6 9" id="KW-0413">Isomerase</keyword>
<dbReference type="Proteomes" id="UP000029080">
    <property type="component" value="Unassembled WGS sequence"/>
</dbReference>
<dbReference type="SUPFAM" id="SSF51182">
    <property type="entry name" value="RmlC-like cupins"/>
    <property type="match status" value="1"/>
</dbReference>
<dbReference type="GO" id="GO:0005829">
    <property type="term" value="C:cytosol"/>
    <property type="evidence" value="ECO:0007669"/>
    <property type="project" value="TreeGrafter"/>
</dbReference>